<evidence type="ECO:0000313" key="1">
    <source>
        <dbReference type="EMBL" id="APZ53154.1"/>
    </source>
</evidence>
<accession>A0A1P8UUT2</accession>
<dbReference type="AlphaFoldDB" id="A0A1P8UUT2"/>
<gene>
    <name evidence="1" type="ORF">Ga0080574_TMP2820</name>
</gene>
<organism evidence="1 2">
    <name type="scientific">Salipiger abyssi</name>
    <dbReference type="NCBI Taxonomy" id="1250539"/>
    <lineage>
        <taxon>Bacteria</taxon>
        <taxon>Pseudomonadati</taxon>
        <taxon>Pseudomonadota</taxon>
        <taxon>Alphaproteobacteria</taxon>
        <taxon>Rhodobacterales</taxon>
        <taxon>Roseobacteraceae</taxon>
        <taxon>Salipiger</taxon>
    </lineage>
</organism>
<name>A0A1P8UUT2_9RHOB</name>
<evidence type="ECO:0000313" key="2">
    <source>
        <dbReference type="Proteomes" id="UP000187059"/>
    </source>
</evidence>
<dbReference type="EMBL" id="CP015093">
    <property type="protein sequence ID" value="APZ53154.1"/>
    <property type="molecule type" value="Genomic_DNA"/>
</dbReference>
<proteinExistence type="predicted"/>
<dbReference type="GO" id="GO:0008168">
    <property type="term" value="F:methyltransferase activity"/>
    <property type="evidence" value="ECO:0007669"/>
    <property type="project" value="UniProtKB-KW"/>
</dbReference>
<protein>
    <submittedName>
        <fullName evidence="1">Putative O-methyltransferase</fullName>
    </submittedName>
</protein>
<keyword evidence="1" id="KW-0808">Transferase</keyword>
<reference evidence="1 2" key="1">
    <citation type="submission" date="2016-04" db="EMBL/GenBank/DDBJ databases">
        <title>Deep-sea bacteria in the southern Pacific.</title>
        <authorList>
            <person name="Tang K."/>
        </authorList>
    </citation>
    <scope>NUCLEOTIDE SEQUENCE [LARGE SCALE GENOMIC DNA]</scope>
    <source>
        <strain evidence="1 2">JLT2014</strain>
    </source>
</reference>
<dbReference type="GO" id="GO:0032259">
    <property type="term" value="P:methylation"/>
    <property type="evidence" value="ECO:0007669"/>
    <property type="project" value="UniProtKB-KW"/>
</dbReference>
<dbReference type="KEGG" id="paby:Ga0080574_TMP2820"/>
<keyword evidence="2" id="KW-1185">Reference proteome</keyword>
<dbReference type="Pfam" id="PF13578">
    <property type="entry name" value="Methyltransf_24"/>
    <property type="match status" value="1"/>
</dbReference>
<dbReference type="RefSeq" id="WP_076700555.1">
    <property type="nucleotide sequence ID" value="NZ_CP015093.1"/>
</dbReference>
<dbReference type="SUPFAM" id="SSF53335">
    <property type="entry name" value="S-adenosyl-L-methionine-dependent methyltransferases"/>
    <property type="match status" value="1"/>
</dbReference>
<dbReference type="InterPro" id="IPR029063">
    <property type="entry name" value="SAM-dependent_MTases_sf"/>
</dbReference>
<keyword evidence="1" id="KW-0489">Methyltransferase</keyword>
<dbReference type="STRING" id="1250539.Ga0080574_TMP2820"/>
<dbReference type="OrthoDB" id="5623231at2"/>
<sequence>MSTFDLVTRTFSDIPYMDESRAALLRSILREYEAREILEIGFYQGKSSVYIGAMLEDFGSGRLVTIDKATARDRSPNIFDLMKSTGLERRITPRFAERSYTWELQRMINSQPRPQFDLCYFDGGHQWDRTGFGVVLVDMLLKPGGLLVLDDMNWSMAGSAYHRKNPETMNAYSEDERSAKTVRLAWDTLLPHLGYSHIREYPAIGWGVARKNG</sequence>
<dbReference type="Proteomes" id="UP000187059">
    <property type="component" value="Chromosome"/>
</dbReference>
<dbReference type="Gene3D" id="3.40.50.150">
    <property type="entry name" value="Vaccinia Virus protein VP39"/>
    <property type="match status" value="1"/>
</dbReference>